<proteinExistence type="predicted"/>
<feature type="transmembrane region" description="Helical" evidence="2">
    <location>
        <begin position="140"/>
        <end position="160"/>
    </location>
</feature>
<dbReference type="AlphaFoldDB" id="A0A1I7YU62"/>
<keyword evidence="3" id="KW-1185">Reference proteome</keyword>
<evidence type="ECO:0000256" key="1">
    <source>
        <dbReference type="SAM" id="Coils"/>
    </source>
</evidence>
<keyword evidence="2" id="KW-1133">Transmembrane helix</keyword>
<accession>A0A1I7YU62</accession>
<keyword evidence="2" id="KW-0812">Transmembrane</keyword>
<evidence type="ECO:0000256" key="2">
    <source>
        <dbReference type="SAM" id="Phobius"/>
    </source>
</evidence>
<protein>
    <submittedName>
        <fullName evidence="4">Transmembrane protein</fullName>
    </submittedName>
</protein>
<dbReference type="WBParaSite" id="L893_g1978.t1">
    <property type="protein sequence ID" value="L893_g1978.t1"/>
    <property type="gene ID" value="L893_g1978"/>
</dbReference>
<reference evidence="4" key="1">
    <citation type="submission" date="2016-11" db="UniProtKB">
        <authorList>
            <consortium name="WormBaseParasite"/>
        </authorList>
    </citation>
    <scope>IDENTIFICATION</scope>
</reference>
<feature type="coiled-coil region" evidence="1">
    <location>
        <begin position="12"/>
        <end position="39"/>
    </location>
</feature>
<sequence length="357" mass="40969">MVVSPYDASFRIILVNLEFQKENEELDKLKANGTEAEQKTEVAPIRVAHNLNDLTDVSASQFTFEALYSVYLCFLTWCTLEFLSNDEDGFTLWKTLVLSLACASGAYAAGNVQNRSASFVFAFQGAFMLMFILSYITSNVLFICIMPSCAAVIFVHIVNFYRKPLNRKNFTLSNFIFWTSVFNLLLATLFIGISRQVFDLRVTARDKASKSSSTASLGTLTTNYLFFNREQTETFFKDFKDIHYNLPSSYKKENTKWIHYLGVALTDYLRYDVNYHHNPKIKDLPSPLKWVSWRLWLLVNVFLSPHSNDKAISEKCVEINKQMPTALRINLPLKDDANVFSPTFACHRFTVGLKVFH</sequence>
<keyword evidence="2" id="KW-0472">Membrane</keyword>
<feature type="transmembrane region" description="Helical" evidence="2">
    <location>
        <begin position="66"/>
        <end position="84"/>
    </location>
</feature>
<organism evidence="3 4">
    <name type="scientific">Steinernema glaseri</name>
    <dbReference type="NCBI Taxonomy" id="37863"/>
    <lineage>
        <taxon>Eukaryota</taxon>
        <taxon>Metazoa</taxon>
        <taxon>Ecdysozoa</taxon>
        <taxon>Nematoda</taxon>
        <taxon>Chromadorea</taxon>
        <taxon>Rhabditida</taxon>
        <taxon>Tylenchina</taxon>
        <taxon>Panagrolaimomorpha</taxon>
        <taxon>Strongyloidoidea</taxon>
        <taxon>Steinernematidae</taxon>
        <taxon>Steinernema</taxon>
    </lineage>
</organism>
<name>A0A1I7YU62_9BILA</name>
<evidence type="ECO:0000313" key="3">
    <source>
        <dbReference type="Proteomes" id="UP000095287"/>
    </source>
</evidence>
<feature type="transmembrane region" description="Helical" evidence="2">
    <location>
        <begin position="90"/>
        <end position="109"/>
    </location>
</feature>
<feature type="transmembrane region" description="Helical" evidence="2">
    <location>
        <begin position="172"/>
        <end position="193"/>
    </location>
</feature>
<dbReference type="Proteomes" id="UP000095287">
    <property type="component" value="Unplaced"/>
</dbReference>
<keyword evidence="1" id="KW-0175">Coiled coil</keyword>
<evidence type="ECO:0000313" key="4">
    <source>
        <dbReference type="WBParaSite" id="L893_g1978.t1"/>
    </source>
</evidence>